<dbReference type="InterPro" id="IPR018060">
    <property type="entry name" value="HTH_AraC"/>
</dbReference>
<feature type="region of interest" description="Disordered" evidence="4">
    <location>
        <begin position="172"/>
        <end position="197"/>
    </location>
</feature>
<sequence>MVCARGIRVVRRELEILGLRVLDVRLGAATVAGTAESLDWPRIRQALTTAGFALLEDPAHQRVARIKQAVTTLLRRPDTLRHRDFMPALALETGLSVRRLHACFARLPGHDSLLSYITRQRVTYAQELLATSRSGIGRIARQLGYGSLAHFSGQFRRFAQCSPSAYRQQLETAAASTAPNDASHGLFDAKPEAASPV</sequence>
<evidence type="ECO:0000313" key="7">
    <source>
        <dbReference type="Proteomes" id="UP000625631"/>
    </source>
</evidence>
<name>A0ABS0QCG3_9BACT</name>
<evidence type="ECO:0000259" key="5">
    <source>
        <dbReference type="PROSITE" id="PS01124"/>
    </source>
</evidence>
<dbReference type="SMART" id="SM00342">
    <property type="entry name" value="HTH_ARAC"/>
    <property type="match status" value="1"/>
</dbReference>
<dbReference type="PANTHER" id="PTHR43280:SF2">
    <property type="entry name" value="HTH-TYPE TRANSCRIPTIONAL REGULATOR EXSA"/>
    <property type="match status" value="1"/>
</dbReference>
<proteinExistence type="predicted"/>
<dbReference type="InterPro" id="IPR018062">
    <property type="entry name" value="HTH_AraC-typ_CS"/>
</dbReference>
<evidence type="ECO:0000313" key="6">
    <source>
        <dbReference type="EMBL" id="MBH8560376.1"/>
    </source>
</evidence>
<feature type="domain" description="HTH araC/xylS-type" evidence="5">
    <location>
        <begin position="64"/>
        <end position="169"/>
    </location>
</feature>
<dbReference type="Pfam" id="PF12833">
    <property type="entry name" value="HTH_18"/>
    <property type="match status" value="1"/>
</dbReference>
<evidence type="ECO:0000256" key="3">
    <source>
        <dbReference type="ARBA" id="ARBA00023163"/>
    </source>
</evidence>
<dbReference type="PROSITE" id="PS00041">
    <property type="entry name" value="HTH_ARAC_FAMILY_1"/>
    <property type="match status" value="1"/>
</dbReference>
<accession>A0ABS0QCG3</accession>
<dbReference type="PANTHER" id="PTHR43280">
    <property type="entry name" value="ARAC-FAMILY TRANSCRIPTIONAL REGULATOR"/>
    <property type="match status" value="1"/>
</dbReference>
<gene>
    <name evidence="6" type="ORF">I7X13_20105</name>
</gene>
<dbReference type="EMBL" id="JAEDAE010000013">
    <property type="protein sequence ID" value="MBH8560376.1"/>
    <property type="molecule type" value="Genomic_DNA"/>
</dbReference>
<dbReference type="Gene3D" id="1.10.10.60">
    <property type="entry name" value="Homeodomain-like"/>
    <property type="match status" value="1"/>
</dbReference>
<keyword evidence="1" id="KW-0805">Transcription regulation</keyword>
<keyword evidence="2" id="KW-0238">DNA-binding</keyword>
<dbReference type="InterPro" id="IPR009057">
    <property type="entry name" value="Homeodomain-like_sf"/>
</dbReference>
<keyword evidence="7" id="KW-1185">Reference proteome</keyword>
<reference evidence="6 7" key="1">
    <citation type="submission" date="2020-12" db="EMBL/GenBank/DDBJ databases">
        <title>Hymenobacter sp.</title>
        <authorList>
            <person name="Kim M.K."/>
        </authorList>
    </citation>
    <scope>NUCLEOTIDE SEQUENCE [LARGE SCALE GENOMIC DNA]</scope>
    <source>
        <strain evidence="6 7">BT442</strain>
    </source>
</reference>
<keyword evidence="3" id="KW-0804">Transcription</keyword>
<dbReference type="Proteomes" id="UP000625631">
    <property type="component" value="Unassembled WGS sequence"/>
</dbReference>
<protein>
    <submittedName>
        <fullName evidence="6">Helix-turn-helix transcriptional regulator</fullName>
    </submittedName>
</protein>
<dbReference type="SUPFAM" id="SSF46689">
    <property type="entry name" value="Homeodomain-like"/>
    <property type="match status" value="1"/>
</dbReference>
<evidence type="ECO:0000256" key="2">
    <source>
        <dbReference type="ARBA" id="ARBA00023125"/>
    </source>
</evidence>
<organism evidence="6 7">
    <name type="scientific">Hymenobacter negativus</name>
    <dbReference type="NCBI Taxonomy" id="2795026"/>
    <lineage>
        <taxon>Bacteria</taxon>
        <taxon>Pseudomonadati</taxon>
        <taxon>Bacteroidota</taxon>
        <taxon>Cytophagia</taxon>
        <taxon>Cytophagales</taxon>
        <taxon>Hymenobacteraceae</taxon>
        <taxon>Hymenobacter</taxon>
    </lineage>
</organism>
<dbReference type="PROSITE" id="PS01124">
    <property type="entry name" value="HTH_ARAC_FAMILY_2"/>
    <property type="match status" value="1"/>
</dbReference>
<evidence type="ECO:0000256" key="4">
    <source>
        <dbReference type="SAM" id="MobiDB-lite"/>
    </source>
</evidence>
<comment type="caution">
    <text evidence="6">The sequence shown here is derived from an EMBL/GenBank/DDBJ whole genome shotgun (WGS) entry which is preliminary data.</text>
</comment>
<evidence type="ECO:0000256" key="1">
    <source>
        <dbReference type="ARBA" id="ARBA00023015"/>
    </source>
</evidence>